<evidence type="ECO:0000256" key="2">
    <source>
        <dbReference type="ARBA" id="ARBA00022723"/>
    </source>
</evidence>
<keyword evidence="5" id="KW-0805">Transcription regulation</keyword>
<dbReference type="RefSeq" id="XP_009550732.1">
    <property type="nucleotide sequence ID" value="XM_009552437.1"/>
</dbReference>
<dbReference type="GO" id="GO:0000981">
    <property type="term" value="F:DNA-binding transcription factor activity, RNA polymerase II-specific"/>
    <property type="evidence" value="ECO:0007669"/>
    <property type="project" value="TreeGrafter"/>
</dbReference>
<dbReference type="FunCoup" id="W4JUG4">
    <property type="interactions" value="173"/>
</dbReference>
<evidence type="ECO:0000256" key="6">
    <source>
        <dbReference type="ARBA" id="ARBA00023163"/>
    </source>
</evidence>
<dbReference type="SUPFAM" id="SSF57879">
    <property type="entry name" value="Zinc domain conserved in yeast copper-regulated transcription factors"/>
    <property type="match status" value="1"/>
</dbReference>
<dbReference type="GO" id="GO:0005634">
    <property type="term" value="C:nucleus"/>
    <property type="evidence" value="ECO:0007669"/>
    <property type="project" value="UniProtKB-SubCell"/>
</dbReference>
<dbReference type="InterPro" id="IPR001083">
    <property type="entry name" value="Cu_fist_DNA-bd_dom"/>
</dbReference>
<dbReference type="Pfam" id="PF00649">
    <property type="entry name" value="Copper-fist"/>
    <property type="match status" value="1"/>
</dbReference>
<proteinExistence type="predicted"/>
<evidence type="ECO:0000256" key="3">
    <source>
        <dbReference type="ARBA" id="ARBA00022833"/>
    </source>
</evidence>
<feature type="compositionally biased region" description="Polar residues" evidence="8">
    <location>
        <begin position="163"/>
        <end position="177"/>
    </location>
</feature>
<dbReference type="SMART" id="SM01090">
    <property type="entry name" value="Copper-fist"/>
    <property type="match status" value="1"/>
</dbReference>
<evidence type="ECO:0000259" key="9">
    <source>
        <dbReference type="PROSITE" id="PS50073"/>
    </source>
</evidence>
<dbReference type="GO" id="GO:0045944">
    <property type="term" value="P:positive regulation of transcription by RNA polymerase II"/>
    <property type="evidence" value="ECO:0007669"/>
    <property type="project" value="TreeGrafter"/>
</dbReference>
<organism evidence="10 11">
    <name type="scientific">Heterobasidion irregulare (strain TC 32-1)</name>
    <dbReference type="NCBI Taxonomy" id="747525"/>
    <lineage>
        <taxon>Eukaryota</taxon>
        <taxon>Fungi</taxon>
        <taxon>Dikarya</taxon>
        <taxon>Basidiomycota</taxon>
        <taxon>Agaricomycotina</taxon>
        <taxon>Agaricomycetes</taxon>
        <taxon>Russulales</taxon>
        <taxon>Bondarzewiaceae</taxon>
        <taxon>Heterobasidion</taxon>
        <taxon>Heterobasidion annosum species complex</taxon>
    </lineage>
</organism>
<dbReference type="PROSITE" id="PS01119">
    <property type="entry name" value="COPPER_FIST_1"/>
    <property type="match status" value="1"/>
</dbReference>
<dbReference type="GO" id="GO:0005507">
    <property type="term" value="F:copper ion binding"/>
    <property type="evidence" value="ECO:0007669"/>
    <property type="project" value="InterPro"/>
</dbReference>
<gene>
    <name evidence="10" type="primary">ace1</name>
    <name evidence="10" type="ORF">HETIRDRAFT_147959</name>
</gene>
<dbReference type="PROSITE" id="PS50073">
    <property type="entry name" value="COPPER_FIST_2"/>
    <property type="match status" value="1"/>
</dbReference>
<comment type="subcellular location">
    <subcellularLocation>
        <location evidence="1">Nucleus</location>
    </subcellularLocation>
</comment>
<dbReference type="InterPro" id="IPR051763">
    <property type="entry name" value="Copper_Homeo_Regul"/>
</dbReference>
<dbReference type="GO" id="GO:0006879">
    <property type="term" value="P:intracellular iron ion homeostasis"/>
    <property type="evidence" value="ECO:0007669"/>
    <property type="project" value="TreeGrafter"/>
</dbReference>
<dbReference type="GO" id="GO:0000978">
    <property type="term" value="F:RNA polymerase II cis-regulatory region sequence-specific DNA binding"/>
    <property type="evidence" value="ECO:0007669"/>
    <property type="project" value="TreeGrafter"/>
</dbReference>
<feature type="compositionally biased region" description="Low complexity" evidence="8">
    <location>
        <begin position="190"/>
        <end position="199"/>
    </location>
</feature>
<dbReference type="GO" id="GO:0006878">
    <property type="term" value="P:intracellular copper ion homeostasis"/>
    <property type="evidence" value="ECO:0007669"/>
    <property type="project" value="TreeGrafter"/>
</dbReference>
<evidence type="ECO:0000256" key="4">
    <source>
        <dbReference type="ARBA" id="ARBA00023008"/>
    </source>
</evidence>
<evidence type="ECO:0000256" key="8">
    <source>
        <dbReference type="SAM" id="MobiDB-lite"/>
    </source>
</evidence>
<dbReference type="OrthoDB" id="5600085at2759"/>
<keyword evidence="3" id="KW-0862">Zinc</keyword>
<sequence>MVLLEDKKYACEACIKGHRSSSCKHIDRPLFEIKKKGRPITQCEHCRELRKTKQVHVKCLCETKDGASEKAPKSGKKGYAKVAASAAFPHGLPEALGASVALHAPSDASSSDSDGGLSADAPCDCKDGGDCHCYTARRSHPKQGGQSIFNTRVKPAPVETPSRARSNSSPFAASGSTPRDLRPVLPRPPQQTDLLDLPPHTTHPHNSRATHGITYYSPYTRAYEGHLYTFDGGYQADQPDKPELDSDMAFFDNALPLTAPIPQGLSQNFTLWPDQNESFTDFRASCGCGDSCACPGCFQHRGNTWTTGACANPSVCNSCLTSSIPAPSAPTPPTTPLGGYVPSPFEPLDEWIRGISSTNPPSIFHPPNSSGDAFPYVSYGNILPNPELSQMPGPFPMEVASGCCGGRCGCPPGRCTCLDDCCGCCQGCQCEDYVHDTQPVSGNAHGALAMFALSGERTSCSEGRCNHGGSERVGVTPWDFSGTLDGFNETDIASPSVQPRTSQSFSGDMSAAALSRQRVILPKPSSTSPTTSVLPIVETFYSFPSYTRSAVSVTSDTSVSHNSAFSRGGTHAMIGEQYDAQSNPQSVRMQVGSVFPPMF</sequence>
<dbReference type="eggNOG" id="ENOG502S7CA">
    <property type="taxonomic scope" value="Eukaryota"/>
</dbReference>
<keyword evidence="7" id="KW-0539">Nucleus</keyword>
<dbReference type="EMBL" id="KI925463">
    <property type="protein sequence ID" value="ETW77193.1"/>
    <property type="molecule type" value="Genomic_DNA"/>
</dbReference>
<keyword evidence="11" id="KW-1185">Reference proteome</keyword>
<evidence type="ECO:0000256" key="1">
    <source>
        <dbReference type="ARBA" id="ARBA00004123"/>
    </source>
</evidence>
<dbReference type="InterPro" id="IPR036395">
    <property type="entry name" value="Cu_fist_DNA-bd_dom_sf"/>
</dbReference>
<dbReference type="KEGG" id="hir:HETIRDRAFT_147959"/>
<feature type="region of interest" description="Disordered" evidence="8">
    <location>
        <begin position="155"/>
        <end position="211"/>
    </location>
</feature>
<evidence type="ECO:0000313" key="11">
    <source>
        <dbReference type="Proteomes" id="UP000030671"/>
    </source>
</evidence>
<feature type="domain" description="Copper-fist" evidence="9">
    <location>
        <begin position="1"/>
        <end position="40"/>
    </location>
</feature>
<name>W4JUG4_HETIT</name>
<dbReference type="STRING" id="747525.W4JUG4"/>
<dbReference type="SMART" id="SM00412">
    <property type="entry name" value="Cu_FIST"/>
    <property type="match status" value="1"/>
</dbReference>
<dbReference type="PRINTS" id="PR00617">
    <property type="entry name" value="COPPERFIST"/>
</dbReference>
<dbReference type="AlphaFoldDB" id="W4JUG4"/>
<dbReference type="Gene3D" id="3.90.430.10">
    <property type="entry name" value="Copper fist DNA-binding domain"/>
    <property type="match status" value="1"/>
</dbReference>
<dbReference type="PANTHER" id="PTHR28088">
    <property type="entry name" value="TRANSCRIPTIONAL ACTIVATOR HAA1-RELATED"/>
    <property type="match status" value="1"/>
</dbReference>
<dbReference type="InParanoid" id="W4JUG4"/>
<dbReference type="PANTHER" id="PTHR28088:SF5">
    <property type="entry name" value="TRANSCRIPTIONAL ACTIVATOR HAA1-RELATED"/>
    <property type="match status" value="1"/>
</dbReference>
<accession>W4JUG4</accession>
<keyword evidence="4" id="KW-0186">Copper</keyword>
<evidence type="ECO:0000256" key="7">
    <source>
        <dbReference type="ARBA" id="ARBA00023242"/>
    </source>
</evidence>
<dbReference type="GeneID" id="20667244"/>
<keyword evidence="2" id="KW-0479">Metal-binding</keyword>
<dbReference type="FunFam" id="3.90.430.10:FF:000001">
    <property type="entry name" value="Copper fist DNA-binding protein"/>
    <property type="match status" value="1"/>
</dbReference>
<reference evidence="10 11" key="1">
    <citation type="journal article" date="2012" name="New Phytol.">
        <title>Insight into trade-off between wood decay and parasitism from the genome of a fungal forest pathogen.</title>
        <authorList>
            <person name="Olson A."/>
            <person name="Aerts A."/>
            <person name="Asiegbu F."/>
            <person name="Belbahri L."/>
            <person name="Bouzid O."/>
            <person name="Broberg A."/>
            <person name="Canback B."/>
            <person name="Coutinho P.M."/>
            <person name="Cullen D."/>
            <person name="Dalman K."/>
            <person name="Deflorio G."/>
            <person name="van Diepen L.T."/>
            <person name="Dunand C."/>
            <person name="Duplessis S."/>
            <person name="Durling M."/>
            <person name="Gonthier P."/>
            <person name="Grimwood J."/>
            <person name="Fossdal C.G."/>
            <person name="Hansson D."/>
            <person name="Henrissat B."/>
            <person name="Hietala A."/>
            <person name="Himmelstrand K."/>
            <person name="Hoffmeister D."/>
            <person name="Hogberg N."/>
            <person name="James T.Y."/>
            <person name="Karlsson M."/>
            <person name="Kohler A."/>
            <person name="Kues U."/>
            <person name="Lee Y.H."/>
            <person name="Lin Y.C."/>
            <person name="Lind M."/>
            <person name="Lindquist E."/>
            <person name="Lombard V."/>
            <person name="Lucas S."/>
            <person name="Lunden K."/>
            <person name="Morin E."/>
            <person name="Murat C."/>
            <person name="Park J."/>
            <person name="Raffaello T."/>
            <person name="Rouze P."/>
            <person name="Salamov A."/>
            <person name="Schmutz J."/>
            <person name="Solheim H."/>
            <person name="Stahlberg J."/>
            <person name="Velez H."/>
            <person name="de Vries R.P."/>
            <person name="Wiebenga A."/>
            <person name="Woodward S."/>
            <person name="Yakovlev I."/>
            <person name="Garbelotto M."/>
            <person name="Martin F."/>
            <person name="Grigoriev I.V."/>
            <person name="Stenlid J."/>
        </authorList>
    </citation>
    <scope>NUCLEOTIDE SEQUENCE [LARGE SCALE GENOMIC DNA]</scope>
    <source>
        <strain evidence="10 11">TC 32-1</strain>
    </source>
</reference>
<dbReference type="Proteomes" id="UP000030671">
    <property type="component" value="Unassembled WGS sequence"/>
</dbReference>
<protein>
    <submittedName>
        <fullName evidence="10">ACE transcription factor 1</fullName>
    </submittedName>
</protein>
<keyword evidence="6" id="KW-0804">Transcription</keyword>
<dbReference type="HOGENOM" id="CLU_033839_0_0_1"/>
<evidence type="ECO:0000256" key="5">
    <source>
        <dbReference type="ARBA" id="ARBA00023015"/>
    </source>
</evidence>
<evidence type="ECO:0000313" key="10">
    <source>
        <dbReference type="EMBL" id="ETW77193.1"/>
    </source>
</evidence>